<gene>
    <name evidence="2" type="ORF">OS242_04010</name>
</gene>
<sequence length="263" mass="29279">MYPPTIQQLLTSAIANRNRYSLTLGTHTAHDGDDLKWVYTGTPVLNTIFAPQLAADRAEATVKDAIDQFRQRGVTPAIILSPLSQPTDLGDRLQKWGYVKAFDFQGMYLDLSQLNASTMPPTGFELREITTPAALALWADTCCKGFEIPADLHEVFDRIMIQSATLDPENAPYRHYLGFSESKPVSTICTIPSDGVLGVYWVATTPEARRKGIAAATMTAVLEQAREEGHTHATLQSTDIGHNFYKHLGFQDLYLESVYEWRP</sequence>
<dbReference type="EC" id="2.3.1.-" evidence="2"/>
<organism evidence="2 3">
    <name type="scientific">Tumebacillus lacus</name>
    <dbReference type="NCBI Taxonomy" id="2995335"/>
    <lineage>
        <taxon>Bacteria</taxon>
        <taxon>Bacillati</taxon>
        <taxon>Bacillota</taxon>
        <taxon>Bacilli</taxon>
        <taxon>Bacillales</taxon>
        <taxon>Alicyclobacillaceae</taxon>
        <taxon>Tumebacillus</taxon>
    </lineage>
</organism>
<dbReference type="Gene3D" id="3.40.630.30">
    <property type="match status" value="1"/>
</dbReference>
<dbReference type="GO" id="GO:0016746">
    <property type="term" value="F:acyltransferase activity"/>
    <property type="evidence" value="ECO:0007669"/>
    <property type="project" value="UniProtKB-KW"/>
</dbReference>
<evidence type="ECO:0000313" key="2">
    <source>
        <dbReference type="EMBL" id="MCX7569123.1"/>
    </source>
</evidence>
<keyword evidence="3" id="KW-1185">Reference proteome</keyword>
<reference evidence="2 3" key="1">
    <citation type="submission" date="2022-11" db="EMBL/GenBank/DDBJ databases">
        <title>Study of microbial diversity in lake waters.</title>
        <authorList>
            <person name="Zhang J."/>
        </authorList>
    </citation>
    <scope>NUCLEOTIDE SEQUENCE [LARGE SCALE GENOMIC DNA]</scope>
    <source>
        <strain evidence="2 3">DT12</strain>
    </source>
</reference>
<name>A0ABT3WZH4_9BACL</name>
<dbReference type="InterPro" id="IPR016181">
    <property type="entry name" value="Acyl_CoA_acyltransferase"/>
</dbReference>
<dbReference type="InterPro" id="IPR000182">
    <property type="entry name" value="GNAT_dom"/>
</dbReference>
<evidence type="ECO:0000313" key="3">
    <source>
        <dbReference type="Proteomes" id="UP001208017"/>
    </source>
</evidence>
<accession>A0ABT3WZH4</accession>
<dbReference type="SUPFAM" id="SSF55729">
    <property type="entry name" value="Acyl-CoA N-acyltransferases (Nat)"/>
    <property type="match status" value="1"/>
</dbReference>
<dbReference type="Pfam" id="PF00583">
    <property type="entry name" value="Acetyltransf_1"/>
    <property type="match status" value="1"/>
</dbReference>
<keyword evidence="2" id="KW-0012">Acyltransferase</keyword>
<dbReference type="Proteomes" id="UP001208017">
    <property type="component" value="Unassembled WGS sequence"/>
</dbReference>
<keyword evidence="2" id="KW-0808">Transferase</keyword>
<evidence type="ECO:0000259" key="1">
    <source>
        <dbReference type="PROSITE" id="PS51186"/>
    </source>
</evidence>
<dbReference type="EMBL" id="JAPMLT010000001">
    <property type="protein sequence ID" value="MCX7569123.1"/>
    <property type="molecule type" value="Genomic_DNA"/>
</dbReference>
<comment type="caution">
    <text evidence="2">The sequence shown here is derived from an EMBL/GenBank/DDBJ whole genome shotgun (WGS) entry which is preliminary data.</text>
</comment>
<dbReference type="RefSeq" id="WP_267150344.1">
    <property type="nucleotide sequence ID" value="NZ_JAPMLT010000001.1"/>
</dbReference>
<feature type="domain" description="N-acetyltransferase" evidence="1">
    <location>
        <begin position="124"/>
        <end position="263"/>
    </location>
</feature>
<proteinExistence type="predicted"/>
<dbReference type="PROSITE" id="PS51186">
    <property type="entry name" value="GNAT"/>
    <property type="match status" value="1"/>
</dbReference>
<protein>
    <submittedName>
        <fullName evidence="2">GNAT family N-acetyltransferase</fullName>
        <ecNumber evidence="2">2.3.1.-</ecNumber>
    </submittedName>
</protein>
<dbReference type="CDD" id="cd04301">
    <property type="entry name" value="NAT_SF"/>
    <property type="match status" value="1"/>
</dbReference>